<dbReference type="Proteomes" id="UP001295684">
    <property type="component" value="Unassembled WGS sequence"/>
</dbReference>
<accession>A0AAD2D132</accession>
<gene>
    <name evidence="4" type="ORF">ECRASSUSDP1_LOCUS17816</name>
</gene>
<dbReference type="Gene3D" id="1.20.5.170">
    <property type="match status" value="1"/>
</dbReference>
<evidence type="ECO:0000259" key="3">
    <source>
        <dbReference type="Pfam" id="PF00170"/>
    </source>
</evidence>
<comment type="caution">
    <text evidence="4">The sequence shown here is derived from an EMBL/GenBank/DDBJ whole genome shotgun (WGS) entry which is preliminary data.</text>
</comment>
<dbReference type="GO" id="GO:0003700">
    <property type="term" value="F:DNA-binding transcription factor activity"/>
    <property type="evidence" value="ECO:0007669"/>
    <property type="project" value="InterPro"/>
</dbReference>
<feature type="domain" description="BZIP" evidence="3">
    <location>
        <begin position="26"/>
        <end position="62"/>
    </location>
</feature>
<keyword evidence="5" id="KW-1185">Reference proteome</keyword>
<feature type="compositionally biased region" description="Basic and acidic residues" evidence="2">
    <location>
        <begin position="8"/>
        <end position="22"/>
    </location>
</feature>
<name>A0AAD2D132_EUPCR</name>
<feature type="region of interest" description="Disordered" evidence="2">
    <location>
        <begin position="1"/>
        <end position="22"/>
    </location>
</feature>
<evidence type="ECO:0000313" key="5">
    <source>
        <dbReference type="Proteomes" id="UP001295684"/>
    </source>
</evidence>
<sequence>MNKKRVIKERAKKDKTFSVKERSKIHRQRKKKYYEDLERRVEELEEENKKLKASIQAISKMSPTNDLLTKLQQEEDFMYCVLPKIVTQNPDQFRMSMYETCRDAEGPYGSLRIQVIKDSFRKIIDNLMPLNFKVLLAAFSHVETKKLFDMARDKIRNDRILSKYYRAHTRNQDTVNKCEEGTEKRCRNRYFIESTFYKYPFSEAVISCWSKVSYRTKKFCFTMRKLVKNLLKIRNQMLNEMKDIHNCFFEAKMYESYSKQDLINFSALCNEFKGTEIIEPSYLYELENKSSDDEKYQDAEISPTES</sequence>
<dbReference type="Pfam" id="PF00170">
    <property type="entry name" value="bZIP_1"/>
    <property type="match status" value="1"/>
</dbReference>
<proteinExistence type="predicted"/>
<dbReference type="EMBL" id="CAMPGE010018006">
    <property type="protein sequence ID" value="CAI2376446.1"/>
    <property type="molecule type" value="Genomic_DNA"/>
</dbReference>
<reference evidence="4" key="1">
    <citation type="submission" date="2023-07" db="EMBL/GenBank/DDBJ databases">
        <authorList>
            <consortium name="AG Swart"/>
            <person name="Singh M."/>
            <person name="Singh A."/>
            <person name="Seah K."/>
            <person name="Emmerich C."/>
        </authorList>
    </citation>
    <scope>NUCLEOTIDE SEQUENCE</scope>
    <source>
        <strain evidence="4">DP1</strain>
    </source>
</reference>
<keyword evidence="1" id="KW-0175">Coiled coil</keyword>
<protein>
    <recommendedName>
        <fullName evidence="3">BZIP domain-containing protein</fullName>
    </recommendedName>
</protein>
<feature type="coiled-coil region" evidence="1">
    <location>
        <begin position="27"/>
        <end position="61"/>
    </location>
</feature>
<evidence type="ECO:0000313" key="4">
    <source>
        <dbReference type="EMBL" id="CAI2376446.1"/>
    </source>
</evidence>
<dbReference type="InterPro" id="IPR004827">
    <property type="entry name" value="bZIP"/>
</dbReference>
<organism evidence="4 5">
    <name type="scientific">Euplotes crassus</name>
    <dbReference type="NCBI Taxonomy" id="5936"/>
    <lineage>
        <taxon>Eukaryota</taxon>
        <taxon>Sar</taxon>
        <taxon>Alveolata</taxon>
        <taxon>Ciliophora</taxon>
        <taxon>Intramacronucleata</taxon>
        <taxon>Spirotrichea</taxon>
        <taxon>Hypotrichia</taxon>
        <taxon>Euplotida</taxon>
        <taxon>Euplotidae</taxon>
        <taxon>Moneuplotes</taxon>
    </lineage>
</organism>
<evidence type="ECO:0000256" key="2">
    <source>
        <dbReference type="SAM" id="MobiDB-lite"/>
    </source>
</evidence>
<dbReference type="AlphaFoldDB" id="A0AAD2D132"/>
<evidence type="ECO:0000256" key="1">
    <source>
        <dbReference type="SAM" id="Coils"/>
    </source>
</evidence>